<dbReference type="GO" id="GO:0003824">
    <property type="term" value="F:catalytic activity"/>
    <property type="evidence" value="ECO:0007669"/>
    <property type="project" value="UniProtKB-ARBA"/>
</dbReference>
<evidence type="ECO:0000313" key="8">
    <source>
        <dbReference type="Proteomes" id="UP000051645"/>
    </source>
</evidence>
<protein>
    <submittedName>
        <fullName evidence="7">HAD family sugar phosphatase</fullName>
    </submittedName>
</protein>
<evidence type="ECO:0000256" key="1">
    <source>
        <dbReference type="ARBA" id="ARBA00001946"/>
    </source>
</evidence>
<proteinExistence type="inferred from homology"/>
<gene>
    <name evidence="6" type="ORF">IV38_GL000209</name>
    <name evidence="7" type="ORF">IV40_GL000460</name>
</gene>
<name>A0A0R2G013_9LACO</name>
<evidence type="ECO:0000256" key="4">
    <source>
        <dbReference type="ARBA" id="ARBA00022842"/>
    </source>
</evidence>
<evidence type="ECO:0000256" key="5">
    <source>
        <dbReference type="ARBA" id="ARBA00023277"/>
    </source>
</evidence>
<dbReference type="RefSeq" id="WP_057768738.1">
    <property type="nucleotide sequence ID" value="NZ_JQAT01000001.1"/>
</dbReference>
<dbReference type="PANTHER" id="PTHR46193:SF18">
    <property type="entry name" value="HEXITOL PHOSPHATASE B"/>
    <property type="match status" value="1"/>
</dbReference>
<dbReference type="CDD" id="cd07505">
    <property type="entry name" value="HAD_BPGM-like"/>
    <property type="match status" value="1"/>
</dbReference>
<dbReference type="PATRIC" id="fig|81857.3.peg.215"/>
<organism evidence="7 8">
    <name type="scientific">Lactobacillus selangorensis</name>
    <dbReference type="NCBI Taxonomy" id="81857"/>
    <lineage>
        <taxon>Bacteria</taxon>
        <taxon>Bacillati</taxon>
        <taxon>Bacillota</taxon>
        <taxon>Bacilli</taxon>
        <taxon>Lactobacillales</taxon>
        <taxon>Lactobacillaceae</taxon>
        <taxon>Lactobacillus</taxon>
    </lineage>
</organism>
<evidence type="ECO:0000313" key="9">
    <source>
        <dbReference type="Proteomes" id="UP000051751"/>
    </source>
</evidence>
<dbReference type="Proteomes" id="UP000051751">
    <property type="component" value="Unassembled WGS sequence"/>
</dbReference>
<dbReference type="Gene3D" id="3.40.50.1000">
    <property type="entry name" value="HAD superfamily/HAD-like"/>
    <property type="match status" value="1"/>
</dbReference>
<dbReference type="InterPro" id="IPR051600">
    <property type="entry name" value="Beta-PGM-like"/>
</dbReference>
<evidence type="ECO:0000256" key="2">
    <source>
        <dbReference type="ARBA" id="ARBA00006171"/>
    </source>
</evidence>
<dbReference type="Gene3D" id="1.10.150.240">
    <property type="entry name" value="Putative phosphatase, domain 2"/>
    <property type="match status" value="1"/>
</dbReference>
<reference evidence="8 9" key="1">
    <citation type="journal article" date="2015" name="Genome Announc.">
        <title>Expanding the biotechnology potential of lactobacilli through comparative genomics of 213 strains and associated genera.</title>
        <authorList>
            <person name="Sun Z."/>
            <person name="Harris H.M."/>
            <person name="McCann A."/>
            <person name="Guo C."/>
            <person name="Argimon S."/>
            <person name="Zhang W."/>
            <person name="Yang X."/>
            <person name="Jeffery I.B."/>
            <person name="Cooney J.C."/>
            <person name="Kagawa T.F."/>
            <person name="Liu W."/>
            <person name="Song Y."/>
            <person name="Salvetti E."/>
            <person name="Wrobel A."/>
            <person name="Rasinkangas P."/>
            <person name="Parkhill J."/>
            <person name="Rea M.C."/>
            <person name="O'Sullivan O."/>
            <person name="Ritari J."/>
            <person name="Douillard F.P."/>
            <person name="Paul Ross R."/>
            <person name="Yang R."/>
            <person name="Briner A.E."/>
            <person name="Felis G.E."/>
            <person name="de Vos W.M."/>
            <person name="Barrangou R."/>
            <person name="Klaenhammer T.R."/>
            <person name="Caufield P.W."/>
            <person name="Cui Y."/>
            <person name="Zhang H."/>
            <person name="O'Toole P.W."/>
        </authorList>
    </citation>
    <scope>NUCLEOTIDE SEQUENCE [LARGE SCALE GENOMIC DNA]</scope>
    <source>
        <strain evidence="6 9">ATCC BAA-66</strain>
        <strain evidence="7 8">DSM 13344</strain>
    </source>
</reference>
<comment type="cofactor">
    <cofactor evidence="1">
        <name>Mg(2+)</name>
        <dbReference type="ChEBI" id="CHEBI:18420"/>
    </cofactor>
</comment>
<accession>A0A0R2G013</accession>
<dbReference type="EMBL" id="JQAT01000001">
    <property type="protein sequence ID" value="KRN29326.1"/>
    <property type="molecule type" value="Genomic_DNA"/>
</dbReference>
<keyword evidence="3" id="KW-0479">Metal-binding</keyword>
<dbReference type="PANTHER" id="PTHR46193">
    <property type="entry name" value="6-PHOSPHOGLUCONATE PHOSPHATASE"/>
    <property type="match status" value="1"/>
</dbReference>
<comment type="similarity">
    <text evidence="2">Belongs to the HAD-like hydrolase superfamily. CbbY/CbbZ/Gph/YieH family.</text>
</comment>
<dbReference type="SFLD" id="SFLDS00003">
    <property type="entry name" value="Haloacid_Dehalogenase"/>
    <property type="match status" value="1"/>
</dbReference>
<dbReference type="InterPro" id="IPR041492">
    <property type="entry name" value="HAD_2"/>
</dbReference>
<comment type="caution">
    <text evidence="7">The sequence shown here is derived from an EMBL/GenBank/DDBJ whole genome shotgun (WGS) entry which is preliminary data.</text>
</comment>
<dbReference type="GO" id="GO:0046872">
    <property type="term" value="F:metal ion binding"/>
    <property type="evidence" value="ECO:0007669"/>
    <property type="project" value="UniProtKB-KW"/>
</dbReference>
<keyword evidence="5" id="KW-0119">Carbohydrate metabolism</keyword>
<dbReference type="NCBIfam" id="TIGR01509">
    <property type="entry name" value="HAD-SF-IA-v3"/>
    <property type="match status" value="1"/>
</dbReference>
<keyword evidence="8" id="KW-1185">Reference proteome</keyword>
<dbReference type="InterPro" id="IPR023214">
    <property type="entry name" value="HAD_sf"/>
</dbReference>
<dbReference type="SFLD" id="SFLDG01129">
    <property type="entry name" value="C1.5:_HAD__Beta-PGM__Phosphata"/>
    <property type="match status" value="1"/>
</dbReference>
<dbReference type="OrthoDB" id="9797743at2"/>
<evidence type="ECO:0000313" key="6">
    <source>
        <dbReference type="EMBL" id="KRN29326.1"/>
    </source>
</evidence>
<dbReference type="SUPFAM" id="SSF56784">
    <property type="entry name" value="HAD-like"/>
    <property type="match status" value="1"/>
</dbReference>
<dbReference type="InterPro" id="IPR006439">
    <property type="entry name" value="HAD-SF_hydro_IA"/>
</dbReference>
<dbReference type="EMBL" id="JQAZ01000001">
    <property type="protein sequence ID" value="KRN34145.1"/>
    <property type="molecule type" value="Genomic_DNA"/>
</dbReference>
<dbReference type="SFLD" id="SFLDG01135">
    <property type="entry name" value="C1.5.6:_HAD__Beta-PGM__Phospha"/>
    <property type="match status" value="1"/>
</dbReference>
<dbReference type="PRINTS" id="PR00413">
    <property type="entry name" value="HADHALOGNASE"/>
</dbReference>
<sequence>MQEIEAVIFDMDGVLVNSEPYYFDRRREYFQQVGLHLTEQQLLDLVGGNLRDLWPQLLPGRTAAQYQQLQDGYRDYKAADPIDYRKRVNPDAKPTLDWLHAHDFKVGLASSSDLNAINAMLTANHFEDEFDVVVSGMSFTRSKPDPEIYLNTMQQMHVAPEQAMAVEDSETGIAAGEAAGMTVAALAPMDARFTDSQAAADLHIQHLTDLETILRRP</sequence>
<dbReference type="Pfam" id="PF13419">
    <property type="entry name" value="HAD_2"/>
    <property type="match status" value="1"/>
</dbReference>
<evidence type="ECO:0000256" key="3">
    <source>
        <dbReference type="ARBA" id="ARBA00022723"/>
    </source>
</evidence>
<dbReference type="Proteomes" id="UP000051645">
    <property type="component" value="Unassembled WGS sequence"/>
</dbReference>
<keyword evidence="4" id="KW-0460">Magnesium</keyword>
<dbReference type="STRING" id="81857.IV38_GL000209"/>
<dbReference type="AlphaFoldDB" id="A0A0R2G013"/>
<dbReference type="InterPro" id="IPR023198">
    <property type="entry name" value="PGP-like_dom2"/>
</dbReference>
<dbReference type="InterPro" id="IPR036412">
    <property type="entry name" value="HAD-like_sf"/>
</dbReference>
<evidence type="ECO:0000313" key="7">
    <source>
        <dbReference type="EMBL" id="KRN34145.1"/>
    </source>
</evidence>